<dbReference type="PANTHER" id="PTHR36922:SF1">
    <property type="entry name" value="DUF1993 DOMAIN-CONTAINING PROTEIN"/>
    <property type="match status" value="1"/>
</dbReference>
<keyword evidence="2" id="KW-1185">Reference proteome</keyword>
<proteinExistence type="predicted"/>
<sequence>MTDAVLFAYVPVFRHYLGRIAGLSERANTDQLESRLSPDGFDALTHFAIAQGYVLRALLPVLGRDVPKMPDVADADGLKARGALVGETLDAMTAVEFDGAVKRSVTHVAGEAELTQSAFDFLTLYAAPNFFFHMGQGYAILRAQGADVGKGDFDGFHSYPKGFSFVTGAAETVQQ</sequence>
<dbReference type="SUPFAM" id="SSF109854">
    <property type="entry name" value="DinB/YfiT-like putative metalloenzymes"/>
    <property type="match status" value="1"/>
</dbReference>
<comment type="caution">
    <text evidence="1">The sequence shown here is derived from an EMBL/GenBank/DDBJ whole genome shotgun (WGS) entry which is preliminary data.</text>
</comment>
<organism evidence="1 2">
    <name type="scientific">Shimia isoporae</name>
    <dbReference type="NCBI Taxonomy" id="647720"/>
    <lineage>
        <taxon>Bacteria</taxon>
        <taxon>Pseudomonadati</taxon>
        <taxon>Pseudomonadota</taxon>
        <taxon>Alphaproteobacteria</taxon>
        <taxon>Rhodobacterales</taxon>
        <taxon>Roseobacteraceae</taxon>
    </lineage>
</organism>
<evidence type="ECO:0008006" key="3">
    <source>
        <dbReference type="Google" id="ProtNLM"/>
    </source>
</evidence>
<evidence type="ECO:0000313" key="2">
    <source>
        <dbReference type="Proteomes" id="UP000295673"/>
    </source>
</evidence>
<gene>
    <name evidence="1" type="ORF">BXY66_0481</name>
</gene>
<dbReference type="EMBL" id="SMGR01000001">
    <property type="protein sequence ID" value="TCL08444.1"/>
    <property type="molecule type" value="Genomic_DNA"/>
</dbReference>
<accession>A0A4R1NJS0</accession>
<evidence type="ECO:0000313" key="1">
    <source>
        <dbReference type="EMBL" id="TCL08444.1"/>
    </source>
</evidence>
<dbReference type="InterPro" id="IPR034660">
    <property type="entry name" value="DinB/YfiT-like"/>
</dbReference>
<reference evidence="1 2" key="1">
    <citation type="submission" date="2019-03" db="EMBL/GenBank/DDBJ databases">
        <title>Genomic Encyclopedia of Archaeal and Bacterial Type Strains, Phase II (KMG-II): from individual species to whole genera.</title>
        <authorList>
            <person name="Goeker M."/>
        </authorList>
    </citation>
    <scope>NUCLEOTIDE SEQUENCE [LARGE SCALE GENOMIC DNA]</scope>
    <source>
        <strain evidence="1 2">DSM 26433</strain>
    </source>
</reference>
<dbReference type="RefSeq" id="WP_132858570.1">
    <property type="nucleotide sequence ID" value="NZ_SMGR01000001.1"/>
</dbReference>
<dbReference type="Gene3D" id="1.20.120.450">
    <property type="entry name" value="dinb family like domain"/>
    <property type="match status" value="1"/>
</dbReference>
<dbReference type="Proteomes" id="UP000295673">
    <property type="component" value="Unassembled WGS sequence"/>
</dbReference>
<dbReference type="Pfam" id="PF09351">
    <property type="entry name" value="DUF1993"/>
    <property type="match status" value="1"/>
</dbReference>
<dbReference type="AlphaFoldDB" id="A0A4R1NJS0"/>
<name>A0A4R1NJS0_9RHOB</name>
<protein>
    <recommendedName>
        <fullName evidence="3">Damage-inducible protein DinB</fullName>
    </recommendedName>
</protein>
<dbReference type="InterPro" id="IPR018531">
    <property type="entry name" value="DUF1993"/>
</dbReference>
<dbReference type="OrthoDB" id="338237at2"/>
<dbReference type="PANTHER" id="PTHR36922">
    <property type="entry name" value="BLL2446 PROTEIN"/>
    <property type="match status" value="1"/>
</dbReference>